<accession>A0ABR2NVU7</accession>
<dbReference type="Proteomes" id="UP001396334">
    <property type="component" value="Unassembled WGS sequence"/>
</dbReference>
<feature type="compositionally biased region" description="Low complexity" evidence="1">
    <location>
        <begin position="65"/>
        <end position="76"/>
    </location>
</feature>
<organism evidence="2 3">
    <name type="scientific">Hibiscus sabdariffa</name>
    <name type="common">roselle</name>
    <dbReference type="NCBI Taxonomy" id="183260"/>
    <lineage>
        <taxon>Eukaryota</taxon>
        <taxon>Viridiplantae</taxon>
        <taxon>Streptophyta</taxon>
        <taxon>Embryophyta</taxon>
        <taxon>Tracheophyta</taxon>
        <taxon>Spermatophyta</taxon>
        <taxon>Magnoliopsida</taxon>
        <taxon>eudicotyledons</taxon>
        <taxon>Gunneridae</taxon>
        <taxon>Pentapetalae</taxon>
        <taxon>rosids</taxon>
        <taxon>malvids</taxon>
        <taxon>Malvales</taxon>
        <taxon>Malvaceae</taxon>
        <taxon>Malvoideae</taxon>
        <taxon>Hibiscus</taxon>
    </lineage>
</organism>
<comment type="caution">
    <text evidence="2">The sequence shown here is derived from an EMBL/GenBank/DDBJ whole genome shotgun (WGS) entry which is preliminary data.</text>
</comment>
<evidence type="ECO:0000313" key="2">
    <source>
        <dbReference type="EMBL" id="KAK8980085.1"/>
    </source>
</evidence>
<proteinExistence type="predicted"/>
<keyword evidence="3" id="KW-1185">Reference proteome</keyword>
<protein>
    <submittedName>
        <fullName evidence="2">Uncharacterized protein</fullName>
    </submittedName>
</protein>
<reference evidence="2 3" key="1">
    <citation type="journal article" date="2024" name="G3 (Bethesda)">
        <title>Genome assembly of Hibiscus sabdariffa L. provides insights into metabolisms of medicinal natural products.</title>
        <authorList>
            <person name="Kim T."/>
        </authorList>
    </citation>
    <scope>NUCLEOTIDE SEQUENCE [LARGE SCALE GENOMIC DNA]</scope>
    <source>
        <strain evidence="2">TK-2024</strain>
        <tissue evidence="2">Old leaves</tissue>
    </source>
</reference>
<evidence type="ECO:0000256" key="1">
    <source>
        <dbReference type="SAM" id="MobiDB-lite"/>
    </source>
</evidence>
<feature type="compositionally biased region" description="Polar residues" evidence="1">
    <location>
        <begin position="77"/>
        <end position="86"/>
    </location>
</feature>
<name>A0ABR2NVU7_9ROSI</name>
<feature type="region of interest" description="Disordered" evidence="1">
    <location>
        <begin position="41"/>
        <end position="86"/>
    </location>
</feature>
<gene>
    <name evidence="2" type="ORF">V6N11_061302</name>
</gene>
<evidence type="ECO:0000313" key="3">
    <source>
        <dbReference type="Proteomes" id="UP001396334"/>
    </source>
</evidence>
<sequence>MNGVELVDCDSKGVLTISGKGKPMIIVKKVESWGRKAELLSLDQSPESESQTNNHRCCRCDSDSDSNSDNKSNSLNEASNGQSTESGAKKWCFGLFRKKDKPKVKMVKAPPSTADALSRLQFPRFPMLDYGGGPVPYYQPFRPYHPPPMMGRPPGPGPLHYPYGVMHPPFMPPYGSFHPRPPPKYNPMIHYTSYADDYAPW</sequence>
<feature type="compositionally biased region" description="Polar residues" evidence="1">
    <location>
        <begin position="42"/>
        <end position="55"/>
    </location>
</feature>
<dbReference type="EMBL" id="JBBPBN010000097">
    <property type="protein sequence ID" value="KAK8980085.1"/>
    <property type="molecule type" value="Genomic_DNA"/>
</dbReference>